<protein>
    <recommendedName>
        <fullName evidence="4">Insulin-like growth factor binding protein, N-terminal</fullName>
    </recommendedName>
</protein>
<proteinExistence type="predicted"/>
<dbReference type="CDD" id="cd00064">
    <property type="entry name" value="FU"/>
    <property type="match status" value="1"/>
</dbReference>
<dbReference type="InterPro" id="IPR006212">
    <property type="entry name" value="Furin_repeat"/>
</dbReference>
<evidence type="ECO:0000256" key="1">
    <source>
        <dbReference type="SAM" id="SignalP"/>
    </source>
</evidence>
<dbReference type="EMBL" id="CAJJDP010000185">
    <property type="protein sequence ID" value="CAD8214528.1"/>
    <property type="molecule type" value="Genomic_DNA"/>
</dbReference>
<dbReference type="Proteomes" id="UP000683925">
    <property type="component" value="Unassembled WGS sequence"/>
</dbReference>
<dbReference type="AlphaFoldDB" id="A0A8S1YLV6"/>
<evidence type="ECO:0000313" key="3">
    <source>
        <dbReference type="Proteomes" id="UP000683925"/>
    </source>
</evidence>
<feature type="signal peptide" evidence="1">
    <location>
        <begin position="1"/>
        <end position="23"/>
    </location>
</feature>
<evidence type="ECO:0008006" key="4">
    <source>
        <dbReference type="Google" id="ProtNLM"/>
    </source>
</evidence>
<feature type="chain" id="PRO_5035792384" description="Insulin-like growth factor binding protein, N-terminal" evidence="1">
    <location>
        <begin position="24"/>
        <end position="561"/>
    </location>
</feature>
<comment type="caution">
    <text evidence="2">The sequence shown here is derived from an EMBL/GenBank/DDBJ whole genome shotgun (WGS) entry which is preliminary data.</text>
</comment>
<reference evidence="2" key="1">
    <citation type="submission" date="2021-01" db="EMBL/GenBank/DDBJ databases">
        <authorList>
            <consortium name="Genoscope - CEA"/>
            <person name="William W."/>
        </authorList>
    </citation>
    <scope>NUCLEOTIDE SEQUENCE</scope>
</reference>
<keyword evidence="3" id="KW-1185">Reference proteome</keyword>
<sequence>MHIYAIRSFILLLDLNVPQVVVHYQENIGYGVWTKYQPFGLMSDLSNREWQLDGSINRSNTIQGGQFIYSMKQRENNIQILVVSLVVDQIDQRFQPSIYYSFAKSSGLIQFNTYTIIEGIWILCYAYFDFLTKITTIGIYNNHEPLKTYQILDTPSFVSQIRHNVGGIYSYKNKNGDRVQLTQFIGSMSNLFTSNNQNILLDLEQCVNQFIKYDICFSKEYNMSQKIQYMSGFDLIQMQTSVLNIPIYQIQGWIKLDVPNLPFLETTIFRITINYNYSDDSYIGDREVLLKYFQSSVPGENGFKISTYSYAFPVKSRYKTQEDDKISEYGDQYSSMFITWHYFSFEIGTLNNDGQPQFTLYFPSENQYYKYIWDKIIKHFSGATYYIFIGGDNYVKSYLRGYVSDIKFYLYCQPEVPVVVVSCDYSCLDCDGPTPLNCLSCHENSHRQFSRTGKTCNCQEGFVDVKDQEECVSVAEAFSYLTKQEIELNCNLEGYSRCDGSNVECSFGYFLFKNQCVKCLEQSLTYILLSIISSIKKPQYLSKNLRITENPQPKLAQGLIC</sequence>
<dbReference type="OMA" id="YEIGTEN"/>
<gene>
    <name evidence="2" type="ORF">POCTA_138.1.T1810011</name>
</gene>
<dbReference type="OrthoDB" id="300641at2759"/>
<organism evidence="2 3">
    <name type="scientific">Paramecium octaurelia</name>
    <dbReference type="NCBI Taxonomy" id="43137"/>
    <lineage>
        <taxon>Eukaryota</taxon>
        <taxon>Sar</taxon>
        <taxon>Alveolata</taxon>
        <taxon>Ciliophora</taxon>
        <taxon>Intramacronucleata</taxon>
        <taxon>Oligohymenophorea</taxon>
        <taxon>Peniculida</taxon>
        <taxon>Parameciidae</taxon>
        <taxon>Paramecium</taxon>
    </lineage>
</organism>
<evidence type="ECO:0000313" key="2">
    <source>
        <dbReference type="EMBL" id="CAD8214528.1"/>
    </source>
</evidence>
<keyword evidence="1" id="KW-0732">Signal</keyword>
<accession>A0A8S1YLV6</accession>
<name>A0A8S1YLV6_PAROT</name>